<feature type="domain" description="2Fe-2S ferredoxin-type" evidence="1">
    <location>
        <begin position="6"/>
        <end position="98"/>
    </location>
</feature>
<comment type="caution">
    <text evidence="2">The sequence shown here is derived from an EMBL/GenBank/DDBJ whole genome shotgun (WGS) entry which is preliminary data.</text>
</comment>
<protein>
    <submittedName>
        <fullName evidence="2">Ferredoxin</fullName>
    </submittedName>
</protein>
<dbReference type="GO" id="GO:0051537">
    <property type="term" value="F:2 iron, 2 sulfur cluster binding"/>
    <property type="evidence" value="ECO:0007669"/>
    <property type="project" value="InterPro"/>
</dbReference>
<proteinExistence type="predicted"/>
<dbReference type="InterPro" id="IPR001041">
    <property type="entry name" value="2Fe-2S_ferredoxin-type"/>
</dbReference>
<sequence>MNNIFYKIQFPDTNHSTLSLEENQNLSEYLTVENSPLLFGCRTGICGTCLVEIEGDIPPPHEEEKEILELLAPGNQKARLACQVKLTADIKIKSCEGEE</sequence>
<keyword evidence="3" id="KW-1185">Reference proteome</keyword>
<dbReference type="InterPro" id="IPR036010">
    <property type="entry name" value="2Fe-2S_ferredoxin-like_sf"/>
</dbReference>
<dbReference type="Gene3D" id="3.10.20.30">
    <property type="match status" value="1"/>
</dbReference>
<evidence type="ECO:0000313" key="2">
    <source>
        <dbReference type="EMBL" id="KST67413.1"/>
    </source>
</evidence>
<dbReference type="PROSITE" id="PS51085">
    <property type="entry name" value="2FE2S_FER_2"/>
    <property type="match status" value="1"/>
</dbReference>
<evidence type="ECO:0000259" key="1">
    <source>
        <dbReference type="PROSITE" id="PS51085"/>
    </source>
</evidence>
<dbReference type="CDD" id="cd00207">
    <property type="entry name" value="fer2"/>
    <property type="match status" value="1"/>
</dbReference>
<organism evidence="2 3">
    <name type="scientific">Mastigocoleus testarum BC008</name>
    <dbReference type="NCBI Taxonomy" id="371196"/>
    <lineage>
        <taxon>Bacteria</taxon>
        <taxon>Bacillati</taxon>
        <taxon>Cyanobacteriota</taxon>
        <taxon>Cyanophyceae</taxon>
        <taxon>Nostocales</taxon>
        <taxon>Hapalosiphonaceae</taxon>
        <taxon>Mastigocoleus</taxon>
    </lineage>
</organism>
<dbReference type="InterPro" id="IPR012675">
    <property type="entry name" value="Beta-grasp_dom_sf"/>
</dbReference>
<evidence type="ECO:0000313" key="3">
    <source>
        <dbReference type="Proteomes" id="UP000053372"/>
    </source>
</evidence>
<gene>
    <name evidence="2" type="ORF">BC008_29920</name>
</gene>
<accession>A0A0V7ZRY7</accession>
<dbReference type="AlphaFoldDB" id="A0A0V7ZRY7"/>
<dbReference type="SUPFAM" id="SSF54292">
    <property type="entry name" value="2Fe-2S ferredoxin-like"/>
    <property type="match status" value="1"/>
</dbReference>
<name>A0A0V7ZRY7_9CYAN</name>
<dbReference type="Proteomes" id="UP000053372">
    <property type="component" value="Unassembled WGS sequence"/>
</dbReference>
<dbReference type="PROSITE" id="PS00197">
    <property type="entry name" value="2FE2S_FER_1"/>
    <property type="match status" value="1"/>
</dbReference>
<dbReference type="InterPro" id="IPR006058">
    <property type="entry name" value="2Fe2S_fd_BS"/>
</dbReference>
<dbReference type="EMBL" id="LMTZ01000088">
    <property type="protein sequence ID" value="KST67413.1"/>
    <property type="molecule type" value="Genomic_DNA"/>
</dbReference>
<dbReference type="RefSeq" id="WP_058183686.1">
    <property type="nucleotide sequence ID" value="NZ_LMTZ01000088.1"/>
</dbReference>
<reference evidence="2 3" key="1">
    <citation type="journal article" date="2015" name="Genome Announc.">
        <title>Draft Genome of the Euendolithic (true boring) Cyanobacterium Mastigocoleus testarum strain BC008.</title>
        <authorList>
            <person name="Guida B.S."/>
            <person name="Garcia-Pichel F."/>
        </authorList>
    </citation>
    <scope>NUCLEOTIDE SEQUENCE [LARGE SCALE GENOMIC DNA]</scope>
    <source>
        <strain evidence="2 3">BC008</strain>
    </source>
</reference>
<dbReference type="OrthoDB" id="581532at2"/>
<dbReference type="Pfam" id="PF00111">
    <property type="entry name" value="Fer2"/>
    <property type="match status" value="1"/>
</dbReference>